<feature type="compositionally biased region" description="Basic and acidic residues" evidence="1">
    <location>
        <begin position="1"/>
        <end position="19"/>
    </location>
</feature>
<proteinExistence type="predicted"/>
<evidence type="ECO:0000256" key="1">
    <source>
        <dbReference type="SAM" id="MobiDB-lite"/>
    </source>
</evidence>
<feature type="region of interest" description="Disordered" evidence="1">
    <location>
        <begin position="1"/>
        <end position="23"/>
    </location>
</feature>
<dbReference type="Proteomes" id="UP000766486">
    <property type="component" value="Unassembled WGS sequence"/>
</dbReference>
<gene>
    <name evidence="2" type="ORF">CLO192961_LOCUS345530</name>
</gene>
<comment type="caution">
    <text evidence="2">The sequence shown here is derived from an EMBL/GenBank/DDBJ whole genome shotgun (WGS) entry which is preliminary data.</text>
</comment>
<sequence length="88" mass="9216">MTRTKKTDVSGDQITRGDTESSNFVAVPRPWGVAGREITLTTNQGSSVMERWLAEAPADAPFHAMAMVSSGSAPADAGTDAKKPNHSG</sequence>
<evidence type="ECO:0000313" key="2">
    <source>
        <dbReference type="EMBL" id="VUC33299.1"/>
    </source>
</evidence>
<reference evidence="2 3" key="1">
    <citation type="submission" date="2019-06" db="EMBL/GenBank/DDBJ databases">
        <authorList>
            <person name="Broberg M."/>
        </authorList>
    </citation>
    <scope>NUCLEOTIDE SEQUENCE [LARGE SCALE GENOMIC DNA]</scope>
</reference>
<name>A0ABY6UQL1_BIOOC</name>
<protein>
    <submittedName>
        <fullName evidence="2">Uncharacterized protein</fullName>
    </submittedName>
</protein>
<organism evidence="2 3">
    <name type="scientific">Bionectria ochroleuca</name>
    <name type="common">Gliocladium roseum</name>
    <dbReference type="NCBI Taxonomy" id="29856"/>
    <lineage>
        <taxon>Eukaryota</taxon>
        <taxon>Fungi</taxon>
        <taxon>Dikarya</taxon>
        <taxon>Ascomycota</taxon>
        <taxon>Pezizomycotina</taxon>
        <taxon>Sordariomycetes</taxon>
        <taxon>Hypocreomycetidae</taxon>
        <taxon>Hypocreales</taxon>
        <taxon>Bionectriaceae</taxon>
        <taxon>Clonostachys</taxon>
    </lineage>
</organism>
<accession>A0ABY6UQL1</accession>
<dbReference type="EMBL" id="CABFNS010000861">
    <property type="protein sequence ID" value="VUC33299.1"/>
    <property type="molecule type" value="Genomic_DNA"/>
</dbReference>
<evidence type="ECO:0000313" key="3">
    <source>
        <dbReference type="Proteomes" id="UP000766486"/>
    </source>
</evidence>
<keyword evidence="3" id="KW-1185">Reference proteome</keyword>